<feature type="transmembrane region" description="Helical" evidence="2">
    <location>
        <begin position="402"/>
        <end position="423"/>
    </location>
</feature>
<feature type="transmembrane region" description="Helical" evidence="2">
    <location>
        <begin position="83"/>
        <end position="106"/>
    </location>
</feature>
<feature type="transmembrane region" description="Helical" evidence="2">
    <location>
        <begin position="43"/>
        <end position="63"/>
    </location>
</feature>
<keyword evidence="2" id="KW-0812">Transmembrane</keyword>
<evidence type="ECO:0000313" key="4">
    <source>
        <dbReference type="Proteomes" id="UP001589619"/>
    </source>
</evidence>
<organism evidence="3 4">
    <name type="scientific">Paenibacillus hodogayensis</name>
    <dbReference type="NCBI Taxonomy" id="279208"/>
    <lineage>
        <taxon>Bacteria</taxon>
        <taxon>Bacillati</taxon>
        <taxon>Bacillota</taxon>
        <taxon>Bacilli</taxon>
        <taxon>Bacillales</taxon>
        <taxon>Paenibacillaceae</taxon>
        <taxon>Paenibacillus</taxon>
    </lineage>
</organism>
<dbReference type="Proteomes" id="UP001589619">
    <property type="component" value="Unassembled WGS sequence"/>
</dbReference>
<name>A0ABV5W3J9_9BACL</name>
<sequence>MRLGMFHARSREYTVALAMLTALLVLSILLFPERAFQASLGGLTVWWNIVFPSLLPFLMLSELLGGFGAVRAIGTLLEPLTRLLFRIPGCGGWAIALGAIAGLPAGAEAAGKLRRDNLVSREEGERIVALSHVASPFFILTVIGAGFMHSVETGVIIAIVHYSSALAMGLLLRPLGSRPPTHPSDGTGAKTPSRTGNKPKSVFVRALTDMHRARLEDGRSLGKLLGDSVTGAIQTLMMIGGTMIVFSVLLGVLDTIGIGPLLARLASVLAPEAAAPLDTVRSLLSGMLELHIGTNRLSHLAAPGAVTTALIGAALAWSGLAVHLQVKTAIRHTDLRYRRFLLSRTIHAGIAVVMTFALYRPLSTWMQKAEPSFLGGYANGSSGAEAPFLSAWSSWSAIPERFAGLGIGLAAVMLLSLLISLWFRPGRTAR</sequence>
<gene>
    <name evidence="3" type="ORF">ACFFNY_24810</name>
</gene>
<feature type="transmembrane region" description="Helical" evidence="2">
    <location>
        <begin position="341"/>
        <end position="359"/>
    </location>
</feature>
<evidence type="ECO:0000256" key="2">
    <source>
        <dbReference type="SAM" id="Phobius"/>
    </source>
</evidence>
<dbReference type="RefSeq" id="WP_344909666.1">
    <property type="nucleotide sequence ID" value="NZ_BAAAYO010000008.1"/>
</dbReference>
<comment type="caution">
    <text evidence="3">The sequence shown here is derived from an EMBL/GenBank/DDBJ whole genome shotgun (WGS) entry which is preliminary data.</text>
</comment>
<feature type="transmembrane region" description="Helical" evidence="2">
    <location>
        <begin position="229"/>
        <end position="253"/>
    </location>
</feature>
<reference evidence="3 4" key="1">
    <citation type="submission" date="2024-09" db="EMBL/GenBank/DDBJ databases">
        <authorList>
            <person name="Sun Q."/>
            <person name="Mori K."/>
        </authorList>
    </citation>
    <scope>NUCLEOTIDE SEQUENCE [LARGE SCALE GENOMIC DNA]</scope>
    <source>
        <strain evidence="3 4">JCM 12520</strain>
    </source>
</reference>
<dbReference type="EMBL" id="JBHMAG010000016">
    <property type="protein sequence ID" value="MFB9754806.1"/>
    <property type="molecule type" value="Genomic_DNA"/>
</dbReference>
<evidence type="ECO:0000256" key="1">
    <source>
        <dbReference type="SAM" id="MobiDB-lite"/>
    </source>
</evidence>
<proteinExistence type="predicted"/>
<feature type="transmembrane region" description="Helical" evidence="2">
    <location>
        <begin position="127"/>
        <end position="148"/>
    </location>
</feature>
<keyword evidence="2" id="KW-1133">Transmembrane helix</keyword>
<protein>
    <submittedName>
        <fullName evidence="3">Sporulation protein</fullName>
    </submittedName>
</protein>
<evidence type="ECO:0000313" key="3">
    <source>
        <dbReference type="EMBL" id="MFB9754806.1"/>
    </source>
</evidence>
<keyword evidence="2" id="KW-0472">Membrane</keyword>
<accession>A0ABV5W3J9</accession>
<keyword evidence="4" id="KW-1185">Reference proteome</keyword>
<feature type="transmembrane region" description="Helical" evidence="2">
    <location>
        <begin position="154"/>
        <end position="172"/>
    </location>
</feature>
<feature type="transmembrane region" description="Helical" evidence="2">
    <location>
        <begin position="300"/>
        <end position="320"/>
    </location>
</feature>
<feature type="transmembrane region" description="Helical" evidence="2">
    <location>
        <begin position="13"/>
        <end position="31"/>
    </location>
</feature>
<feature type="region of interest" description="Disordered" evidence="1">
    <location>
        <begin position="177"/>
        <end position="198"/>
    </location>
</feature>